<dbReference type="Proteomes" id="UP000010102">
    <property type="component" value="Chromosome"/>
</dbReference>
<name>A0AAV2V0M5_LEGPN</name>
<protein>
    <recommendedName>
        <fullName evidence="1">NadR/Ttd14 AAA domain-containing protein</fullName>
    </recommendedName>
</protein>
<evidence type="ECO:0000313" key="3">
    <source>
        <dbReference type="Proteomes" id="UP000010102"/>
    </source>
</evidence>
<gene>
    <name evidence="2" type="ORF">LPO_2942</name>
</gene>
<dbReference type="KEGG" id="lpo:LPO_2942"/>
<dbReference type="EMBL" id="FQ958210">
    <property type="protein sequence ID" value="CCD06883.1"/>
    <property type="molecule type" value="Genomic_DNA"/>
</dbReference>
<dbReference type="InterPro" id="IPR027417">
    <property type="entry name" value="P-loop_NTPase"/>
</dbReference>
<sequence length="179" mass="21053">MIQTNWCVITGGPSSGKTTLINHLTELGYKTAPEIARFYINQLLSHDKKTLQEVKHDILWLQRKILNIMLRRERNLPKNDLIFFDRGTPDSIGYFRFHHLDEAHVVRACRYLRYKKIFFCHPLPVVPDTIRDEDDVTAKKISDYIYNAYVDLNYPVIELPATSIKERLEIILSHVDTQR</sequence>
<dbReference type="RefSeq" id="WP_014842707.1">
    <property type="nucleotide sequence ID" value="NC_018139.1"/>
</dbReference>
<feature type="domain" description="NadR/Ttd14 AAA" evidence="1">
    <location>
        <begin position="7"/>
        <end position="167"/>
    </location>
</feature>
<dbReference type="SUPFAM" id="SSF52540">
    <property type="entry name" value="P-loop containing nucleoside triphosphate hydrolases"/>
    <property type="match status" value="1"/>
</dbReference>
<evidence type="ECO:0000313" key="2">
    <source>
        <dbReference type="EMBL" id="CCD06883.1"/>
    </source>
</evidence>
<dbReference type="Gene3D" id="3.40.50.300">
    <property type="entry name" value="P-loop containing nucleotide triphosphate hydrolases"/>
    <property type="match status" value="1"/>
</dbReference>
<dbReference type="AlphaFoldDB" id="A0AAV2V0M5"/>
<proteinExistence type="predicted"/>
<dbReference type="InterPro" id="IPR038727">
    <property type="entry name" value="NadR/Ttd14_AAA_dom"/>
</dbReference>
<accession>A0AAV2V0M5</accession>
<dbReference type="Pfam" id="PF13521">
    <property type="entry name" value="AAA_28"/>
    <property type="match status" value="1"/>
</dbReference>
<evidence type="ECO:0000259" key="1">
    <source>
        <dbReference type="Pfam" id="PF13521"/>
    </source>
</evidence>
<reference evidence="2 3" key="1">
    <citation type="submission" date="2011-07" db="EMBL/GenBank/DDBJ databases">
        <authorList>
            <person name="Genoscope - CEA"/>
        </authorList>
    </citation>
    <scope>NUCLEOTIDE SEQUENCE [LARGE SCALE GENOMIC DNA]</scope>
    <source>
        <strain evidence="3">lorraine</strain>
    </source>
</reference>
<organism evidence="2 3">
    <name type="scientific">Legionella pneumophila subsp. pneumophila</name>
    <dbReference type="NCBI Taxonomy" id="91891"/>
    <lineage>
        <taxon>Bacteria</taxon>
        <taxon>Pseudomonadati</taxon>
        <taxon>Pseudomonadota</taxon>
        <taxon>Gammaproteobacteria</taxon>
        <taxon>Legionellales</taxon>
        <taxon>Legionellaceae</taxon>
        <taxon>Legionella</taxon>
    </lineage>
</organism>